<dbReference type="RefSeq" id="WP_164210450.1">
    <property type="nucleotide sequence ID" value="NZ_JAAGSC010000036.1"/>
</dbReference>
<dbReference type="GO" id="GO:1990351">
    <property type="term" value="C:transporter complex"/>
    <property type="evidence" value="ECO:0007669"/>
    <property type="project" value="TreeGrafter"/>
</dbReference>
<comment type="caution">
    <text evidence="2">Lacks conserved residue(s) required for the propagation of feature annotation.</text>
</comment>
<dbReference type="GO" id="GO:0015920">
    <property type="term" value="P:lipopolysaccharide transport"/>
    <property type="evidence" value="ECO:0007669"/>
    <property type="project" value="InterPro"/>
</dbReference>
<dbReference type="GO" id="GO:0009279">
    <property type="term" value="C:cell outer membrane"/>
    <property type="evidence" value="ECO:0007669"/>
    <property type="project" value="UniProtKB-SubCell"/>
</dbReference>
<reference evidence="4 5" key="1">
    <citation type="submission" date="2020-02" db="EMBL/GenBank/DDBJ databases">
        <authorList>
            <person name="Zhang X.-Y."/>
        </authorList>
    </citation>
    <scope>NUCLEOTIDE SEQUENCE [LARGE SCALE GENOMIC DNA]</scope>
    <source>
        <strain evidence="4 5">C33</strain>
    </source>
</reference>
<protein>
    <recommendedName>
        <fullName evidence="2">LPS-assembly protein LptD</fullName>
    </recommendedName>
</protein>
<accession>A0A845UU55</accession>
<dbReference type="AlphaFoldDB" id="A0A845UU55"/>
<evidence type="ECO:0000313" key="4">
    <source>
        <dbReference type="EMBL" id="NDY95037.1"/>
    </source>
</evidence>
<feature type="signal peptide" evidence="2">
    <location>
        <begin position="1"/>
        <end position="23"/>
    </location>
</feature>
<comment type="function">
    <text evidence="2">Together with LptE, is involved in the assembly of lipopolysaccharide (LPS) at the surface of the outer membrane.</text>
</comment>
<feature type="chain" id="PRO_5033180310" description="LPS-assembly protein LptD" evidence="2">
    <location>
        <begin position="24"/>
        <end position="726"/>
    </location>
</feature>
<feature type="domain" description="LptD C-terminal" evidence="3">
    <location>
        <begin position="295"/>
        <end position="649"/>
    </location>
</feature>
<dbReference type="Pfam" id="PF04453">
    <property type="entry name" value="LptD"/>
    <property type="match status" value="1"/>
</dbReference>
<name>A0A845UU55_9GAMM</name>
<evidence type="ECO:0000256" key="1">
    <source>
        <dbReference type="ARBA" id="ARBA00023237"/>
    </source>
</evidence>
<dbReference type="InterPro" id="IPR007543">
    <property type="entry name" value="LptD_C"/>
</dbReference>
<evidence type="ECO:0000256" key="2">
    <source>
        <dbReference type="HAMAP-Rule" id="MF_01411"/>
    </source>
</evidence>
<gene>
    <name evidence="2 4" type="primary">lptD</name>
    <name evidence="4" type="ORF">G3I74_04765</name>
</gene>
<evidence type="ECO:0000259" key="3">
    <source>
        <dbReference type="Pfam" id="PF04453"/>
    </source>
</evidence>
<proteinExistence type="inferred from homology"/>
<evidence type="ECO:0000313" key="5">
    <source>
        <dbReference type="Proteomes" id="UP000484885"/>
    </source>
</evidence>
<dbReference type="HAMAP" id="MF_01411">
    <property type="entry name" value="LPS_assembly_LptD"/>
    <property type="match status" value="1"/>
</dbReference>
<sequence length="726" mass="82354" precursor="true">MSRFHLLLLISAVVWLPAAAVRAQGMVIGSDRPAVSCLPPEARLERLEPERGEDIPVQIDAEFFSAERGEPIVAREQVRVRQGDRRLETEQIVFDRASGRLDLPVLLNYRDAYIAIRAESAWVESQDSRGRFETVGYRIAESDGAGQAVVIDLLSPSRAELEDFDFTTCDPADPDWQLKAGRVRLDLDKGQGVARHARLEFKGVPILYSPWLSFPLNDERQSGFLYPQIGFSSDDGFDLRAPWYWNIAPNQDATFTPRWIQDRGVMLATEYRFLTARQRGQLELEVLPSDQRADRNRYYGQFDYRATLRPGWWASVNARRASDDDYFVDLGGDLEDSAVQFLRSSARLRGSGRLWSISVLADTFQVLDEAVGPGAEPYRRLPRVQGAYDRPLPGNMDFGIDGELVYFDRDVGVTGGRFDLYPRLRWNFLRPGGFLRPELGLRTTAYSLDGAASDSLTRTTPIASIDGGLVFERSLADGRRVQTLEPRLFYLYVPERDQDEIPRFDTAELTFGFSQLFHYNRFSGPDRQADANQLTLALTSRLIETADGGSPLDVSVGQIVYFSDLDVQLPGRPVDDRSRSATVAEVNWRPHERLALSAGLQWDSVENETEVAQLGLSYRGRNARQLALGYRFRRDRLDQVDLRARYPVRSDMNLIGRVNYSFEESQTLEVLGGIEFESCCWAVRVTAREFIRDRDAETRRAVFLELHLKGLGSLGRRPYPLFSGQR</sequence>
<dbReference type="InterPro" id="IPR020889">
    <property type="entry name" value="LipoPS_assembly_LptD"/>
</dbReference>
<comment type="similarity">
    <text evidence="2">Belongs to the LptD family.</text>
</comment>
<organism evidence="4 5">
    <name type="scientific">Wenzhouxiangella limi</name>
    <dbReference type="NCBI Taxonomy" id="2707351"/>
    <lineage>
        <taxon>Bacteria</taxon>
        <taxon>Pseudomonadati</taxon>
        <taxon>Pseudomonadota</taxon>
        <taxon>Gammaproteobacteria</taxon>
        <taxon>Chromatiales</taxon>
        <taxon>Wenzhouxiangellaceae</taxon>
        <taxon>Wenzhouxiangella</taxon>
    </lineage>
</organism>
<dbReference type="EMBL" id="JAAGSC010000036">
    <property type="protein sequence ID" value="NDY95037.1"/>
    <property type="molecule type" value="Genomic_DNA"/>
</dbReference>
<dbReference type="PANTHER" id="PTHR30189">
    <property type="entry name" value="LPS-ASSEMBLY PROTEIN"/>
    <property type="match status" value="1"/>
</dbReference>
<comment type="subunit">
    <text evidence="2">Component of the lipopolysaccharide transport and assembly complex. Interacts with LptE and LptA.</text>
</comment>
<comment type="subcellular location">
    <subcellularLocation>
        <location evidence="2">Cell outer membrane</location>
    </subcellularLocation>
</comment>
<dbReference type="Proteomes" id="UP000484885">
    <property type="component" value="Unassembled WGS sequence"/>
</dbReference>
<comment type="caution">
    <text evidence="4">The sequence shown here is derived from an EMBL/GenBank/DDBJ whole genome shotgun (WGS) entry which is preliminary data.</text>
</comment>
<dbReference type="InterPro" id="IPR050218">
    <property type="entry name" value="LptD"/>
</dbReference>
<keyword evidence="5" id="KW-1185">Reference proteome</keyword>
<keyword evidence="2" id="KW-0732">Signal</keyword>
<dbReference type="GO" id="GO:0043165">
    <property type="term" value="P:Gram-negative-bacterium-type cell outer membrane assembly"/>
    <property type="evidence" value="ECO:0007669"/>
    <property type="project" value="UniProtKB-UniRule"/>
</dbReference>
<keyword evidence="2" id="KW-0472">Membrane</keyword>
<dbReference type="PANTHER" id="PTHR30189:SF1">
    <property type="entry name" value="LPS-ASSEMBLY PROTEIN LPTD"/>
    <property type="match status" value="1"/>
</dbReference>
<keyword evidence="1 2" id="KW-0998">Cell outer membrane</keyword>